<dbReference type="EMBL" id="CABPSP010000009">
    <property type="protein sequence ID" value="VVE68871.1"/>
    <property type="molecule type" value="Genomic_DNA"/>
</dbReference>
<dbReference type="Proteomes" id="UP000383122">
    <property type="component" value="Unassembled WGS sequence"/>
</dbReference>
<dbReference type="OrthoDB" id="6059278at2"/>
<evidence type="ECO:0000313" key="2">
    <source>
        <dbReference type="EMBL" id="VVE68871.1"/>
    </source>
</evidence>
<sequence>MARGEEWLWHVLALALGGRTVAEWKAAMGDQEFQRWAEFYQAWPFDDYHRFHRPAALIAGAMASGDDPEDTMRKRLEWLQPSAAEKPKHTQADIDIFRAAGRRV</sequence>
<reference evidence="2 3" key="1">
    <citation type="submission" date="2019-08" db="EMBL/GenBank/DDBJ databases">
        <authorList>
            <person name="Peeters C."/>
        </authorList>
    </citation>
    <scope>NUCLEOTIDE SEQUENCE [LARGE SCALE GENOMIC DNA]</scope>
    <source>
        <strain evidence="2 3">LMG 31117</strain>
    </source>
</reference>
<proteinExistence type="predicted"/>
<organism evidence="2 3">
    <name type="scientific">Pandoraea anapnoica</name>
    <dbReference type="NCBI Taxonomy" id="2508301"/>
    <lineage>
        <taxon>Bacteria</taxon>
        <taxon>Pseudomonadati</taxon>
        <taxon>Pseudomonadota</taxon>
        <taxon>Betaproteobacteria</taxon>
        <taxon>Burkholderiales</taxon>
        <taxon>Burkholderiaceae</taxon>
        <taxon>Pandoraea</taxon>
    </lineage>
</organism>
<dbReference type="RefSeq" id="WP_150738950.1">
    <property type="nucleotide sequence ID" value="NZ_CABPSP010000009.1"/>
</dbReference>
<feature type="domain" description="Minor tail T" evidence="1">
    <location>
        <begin position="31"/>
        <end position="92"/>
    </location>
</feature>
<keyword evidence="3" id="KW-1185">Reference proteome</keyword>
<protein>
    <recommendedName>
        <fullName evidence="1">Minor tail T domain-containing protein</fullName>
    </recommendedName>
</protein>
<dbReference type="AlphaFoldDB" id="A0A5E5A5D9"/>
<dbReference type="InterPro" id="IPR009350">
    <property type="entry name" value="Phage_tail_T"/>
</dbReference>
<evidence type="ECO:0000313" key="3">
    <source>
        <dbReference type="Proteomes" id="UP000383122"/>
    </source>
</evidence>
<gene>
    <name evidence="2" type="ORF">PAN31117_03104</name>
</gene>
<accession>A0A5E5A5D9</accession>
<evidence type="ECO:0000259" key="1">
    <source>
        <dbReference type="Pfam" id="PF06223"/>
    </source>
</evidence>
<dbReference type="Pfam" id="PF06223">
    <property type="entry name" value="Phage_tail_T"/>
    <property type="match status" value="1"/>
</dbReference>
<name>A0A5E5A5D9_9BURK</name>